<dbReference type="PANTHER" id="PTHR22642">
    <property type="entry name" value="IMIDAZOLONEPROPIONASE"/>
    <property type="match status" value="1"/>
</dbReference>
<proteinExistence type="predicted"/>
<dbReference type="RefSeq" id="WP_115981042.1">
    <property type="nucleotide sequence ID" value="NZ_QOHR01000019.1"/>
</dbReference>
<dbReference type="SUPFAM" id="SSF51338">
    <property type="entry name" value="Composite domain of metallo-dependent hydrolases"/>
    <property type="match status" value="1"/>
</dbReference>
<dbReference type="InterPro" id="IPR011059">
    <property type="entry name" value="Metal-dep_hydrolase_composite"/>
</dbReference>
<evidence type="ECO:0000313" key="3">
    <source>
        <dbReference type="Proteomes" id="UP000257131"/>
    </source>
</evidence>
<keyword evidence="3" id="KW-1185">Reference proteome</keyword>
<organism evidence="2 3">
    <name type="scientific">Rhodosalinus sediminis</name>
    <dbReference type="NCBI Taxonomy" id="1940533"/>
    <lineage>
        <taxon>Bacteria</taxon>
        <taxon>Pseudomonadati</taxon>
        <taxon>Pseudomonadota</taxon>
        <taxon>Alphaproteobacteria</taxon>
        <taxon>Rhodobacterales</taxon>
        <taxon>Paracoccaceae</taxon>
        <taxon>Rhodosalinus</taxon>
    </lineage>
</organism>
<dbReference type="InterPro" id="IPR013108">
    <property type="entry name" value="Amidohydro_3"/>
</dbReference>
<dbReference type="AlphaFoldDB" id="A0A3D9BPF2"/>
<dbReference type="Gene3D" id="3.10.310.70">
    <property type="match status" value="1"/>
</dbReference>
<dbReference type="Pfam" id="PF07969">
    <property type="entry name" value="Amidohydro_3"/>
    <property type="match status" value="1"/>
</dbReference>
<evidence type="ECO:0000259" key="1">
    <source>
        <dbReference type="Pfam" id="PF07969"/>
    </source>
</evidence>
<keyword evidence="2" id="KW-0378">Hydrolase</keyword>
<dbReference type="PANTHER" id="PTHR22642:SF2">
    <property type="entry name" value="PROTEIN LONG AFTER FAR-RED 3"/>
    <property type="match status" value="1"/>
</dbReference>
<dbReference type="Gene3D" id="2.30.40.10">
    <property type="entry name" value="Urease, subunit C, domain 1"/>
    <property type="match status" value="1"/>
</dbReference>
<dbReference type="Proteomes" id="UP000257131">
    <property type="component" value="Unassembled WGS sequence"/>
</dbReference>
<gene>
    <name evidence="2" type="ORF">DRV84_12060</name>
</gene>
<name>A0A3D9BPF2_9RHOB</name>
<dbReference type="InterPro" id="IPR032466">
    <property type="entry name" value="Metal_Hydrolase"/>
</dbReference>
<dbReference type="SUPFAM" id="SSF51556">
    <property type="entry name" value="Metallo-dependent hydrolases"/>
    <property type="match status" value="1"/>
</dbReference>
<comment type="caution">
    <text evidence="2">The sequence shown here is derived from an EMBL/GenBank/DDBJ whole genome shotgun (WGS) entry which is preliminary data.</text>
</comment>
<dbReference type="Gene3D" id="3.20.20.140">
    <property type="entry name" value="Metal-dependent hydrolases"/>
    <property type="match status" value="1"/>
</dbReference>
<dbReference type="InterPro" id="IPR033932">
    <property type="entry name" value="YtcJ-like"/>
</dbReference>
<reference evidence="2 3" key="1">
    <citation type="journal article" date="2017" name="Int. J. Syst. Evol. Microbiol.">
        <title>Rhodosalinus sediminis gen. nov., sp. nov., isolated from marine saltern.</title>
        <authorList>
            <person name="Guo L.Y."/>
            <person name="Ling S.K."/>
            <person name="Li C.M."/>
            <person name="Chen G.J."/>
            <person name="Du Z.J."/>
        </authorList>
    </citation>
    <scope>NUCLEOTIDE SEQUENCE [LARGE SCALE GENOMIC DNA]</scope>
    <source>
        <strain evidence="2 3">WDN1C137</strain>
    </source>
</reference>
<dbReference type="EMBL" id="QOHR01000019">
    <property type="protein sequence ID" value="REC55394.1"/>
    <property type="molecule type" value="Genomic_DNA"/>
</dbReference>
<evidence type="ECO:0000313" key="2">
    <source>
        <dbReference type="EMBL" id="REC55394.1"/>
    </source>
</evidence>
<protein>
    <submittedName>
        <fullName evidence="2">Amidohydrolase</fullName>
    </submittedName>
</protein>
<dbReference type="CDD" id="cd01300">
    <property type="entry name" value="YtcJ_like"/>
    <property type="match status" value="1"/>
</dbReference>
<accession>A0A3D9BPF2</accession>
<dbReference type="OrthoDB" id="9811399at2"/>
<dbReference type="GO" id="GO:0016810">
    <property type="term" value="F:hydrolase activity, acting on carbon-nitrogen (but not peptide) bonds"/>
    <property type="evidence" value="ECO:0007669"/>
    <property type="project" value="InterPro"/>
</dbReference>
<sequence length="555" mass="60363">MSETPDLVILNGRLLTFDAANPAAEALAVAGGRIAAVGSTAGIRGLAGPGTRVFDAQGCTVLPGFIDSHVHLFGGSVELDYLNLYGVTGLDRLTELVRAEALRCPDDRVVFAVQADYDITAEGRATTRHDLDRVLPDRPFAMFAADHHTVWANTKALELAGILHGGATEAGAEIVMAPDGTAAGELREPGAYRPVLRHTRYGGRDMEGLVTGANPDPMPGPLDRARDRDAIAAGLRHCASHGITGLHNMDGNVYTGELIEELDAEGALLCRTEVPFHLKSGDPLDRLEEAAEMCRRFAGDRLWTNRVKMFMDGVIESRTALMLRPYPGTDHRGDPVFTPEHFNEACVRIDAMGMQIATHAIGDLAIRSTLDGYERARAVNGPRDSRHRVEHIEVLHPDDLPRFAELGVVASIQPGHAPRGHIFPEHGLDQVLHPDQIPMAFAWQTIRESGARVCFSTDWPVIQVDVMDSVRAAAGPREMPAPWVDQTQTLEETLRSYTFDNAWVEFAEDRKGRLAPGCLADIAVMDRDLFALEPAGLNAARAALTVMDGRITWEA</sequence>
<feature type="domain" description="Amidohydrolase 3" evidence="1">
    <location>
        <begin position="52"/>
        <end position="552"/>
    </location>
</feature>